<sequence>MWNQFTDRSKGNIRLATYFPSVDMKKDRKKKSASDSVACLGMFGTLELQPEISEVVDSTVEPLRTLSRKTDGQFIAVYLRVEMLEQNGCQGDESGTKSFYNPQEIALFLRKIGFRKDTTIYVTESKWDSSLDNLKNIFPKTYVKVHAFSTLP</sequence>
<dbReference type="Gramene" id="PRQ46046">
    <property type="protein sequence ID" value="PRQ46046"/>
    <property type="gene ID" value="RchiOBHm_Chr2g0084891"/>
</dbReference>
<proteinExistence type="predicted"/>
<protein>
    <recommendedName>
        <fullName evidence="3">O-fucosyltransferase family protein</fullName>
    </recommendedName>
</protein>
<evidence type="ECO:0000313" key="1">
    <source>
        <dbReference type="EMBL" id="PRQ46046.1"/>
    </source>
</evidence>
<dbReference type="Proteomes" id="UP000238479">
    <property type="component" value="Chromosome 2"/>
</dbReference>
<reference evidence="1 2" key="1">
    <citation type="journal article" date="2018" name="Nat. Genet.">
        <title>The Rosa genome provides new insights in the design of modern roses.</title>
        <authorList>
            <person name="Bendahmane M."/>
        </authorList>
    </citation>
    <scope>NUCLEOTIDE SEQUENCE [LARGE SCALE GENOMIC DNA]</scope>
    <source>
        <strain evidence="2">cv. Old Blush</strain>
    </source>
</reference>
<gene>
    <name evidence="1" type="ORF">RchiOBHm_Chr2g0084891</name>
</gene>
<keyword evidence="2" id="KW-1185">Reference proteome</keyword>
<dbReference type="PANTHER" id="PTHR31288">
    <property type="entry name" value="O-FUCOSYLTRANSFERASE FAMILY PROTEIN"/>
    <property type="match status" value="1"/>
</dbReference>
<evidence type="ECO:0008006" key="3">
    <source>
        <dbReference type="Google" id="ProtNLM"/>
    </source>
</evidence>
<dbReference type="STRING" id="74649.A0A2P6RHZ7"/>
<dbReference type="InterPro" id="IPR024709">
    <property type="entry name" value="FucosylTrfase_pln"/>
</dbReference>
<dbReference type="PANTHER" id="PTHR31288:SF5">
    <property type="entry name" value="PROTEIN MANNAN SYNTHESIS-RELATED 1"/>
    <property type="match status" value="1"/>
</dbReference>
<comment type="caution">
    <text evidence="1">The sequence shown here is derived from an EMBL/GenBank/DDBJ whole genome shotgun (WGS) entry which is preliminary data.</text>
</comment>
<dbReference type="AlphaFoldDB" id="A0A2P6RHZ7"/>
<accession>A0A2P6RHZ7</accession>
<name>A0A2P6RHZ7_ROSCH</name>
<dbReference type="EMBL" id="PDCK01000040">
    <property type="protein sequence ID" value="PRQ46046.1"/>
    <property type="molecule type" value="Genomic_DNA"/>
</dbReference>
<organism evidence="1 2">
    <name type="scientific">Rosa chinensis</name>
    <name type="common">China rose</name>
    <dbReference type="NCBI Taxonomy" id="74649"/>
    <lineage>
        <taxon>Eukaryota</taxon>
        <taxon>Viridiplantae</taxon>
        <taxon>Streptophyta</taxon>
        <taxon>Embryophyta</taxon>
        <taxon>Tracheophyta</taxon>
        <taxon>Spermatophyta</taxon>
        <taxon>Magnoliopsida</taxon>
        <taxon>eudicotyledons</taxon>
        <taxon>Gunneridae</taxon>
        <taxon>Pentapetalae</taxon>
        <taxon>rosids</taxon>
        <taxon>fabids</taxon>
        <taxon>Rosales</taxon>
        <taxon>Rosaceae</taxon>
        <taxon>Rosoideae</taxon>
        <taxon>Rosoideae incertae sedis</taxon>
        <taxon>Rosa</taxon>
    </lineage>
</organism>
<evidence type="ECO:0000313" key="2">
    <source>
        <dbReference type="Proteomes" id="UP000238479"/>
    </source>
</evidence>